<dbReference type="GO" id="GO:0005829">
    <property type="term" value="C:cytosol"/>
    <property type="evidence" value="ECO:0007669"/>
    <property type="project" value="TreeGrafter"/>
</dbReference>
<comment type="similarity">
    <text evidence="5">In the N-terminal section; belongs to the DHBP synthase family.</text>
</comment>
<dbReference type="HAMAP" id="MF_00179">
    <property type="entry name" value="RibA"/>
    <property type="match status" value="1"/>
</dbReference>
<feature type="binding site" evidence="13">
    <location>
        <position position="355"/>
    </location>
    <ligand>
        <name>GTP</name>
        <dbReference type="ChEBI" id="CHEBI:37565"/>
    </ligand>
</feature>
<comment type="pathway">
    <text evidence="4">Cofactor biosynthesis; riboflavin biosynthesis; 2-hydroxy-3-oxobutyl phosphate from D-ribulose 5-phosphate: step 1/1.</text>
</comment>
<keyword evidence="11 13" id="KW-0342">GTP-binding</keyword>
<evidence type="ECO:0000256" key="13">
    <source>
        <dbReference type="HAMAP-Rule" id="MF_00179"/>
    </source>
</evidence>
<dbReference type="InterPro" id="IPR036144">
    <property type="entry name" value="RibA-like_sf"/>
</dbReference>
<dbReference type="EC" id="3.5.4.25" evidence="13"/>
<evidence type="ECO:0000256" key="6">
    <source>
        <dbReference type="ARBA" id="ARBA00022619"/>
    </source>
</evidence>
<evidence type="ECO:0000256" key="11">
    <source>
        <dbReference type="ARBA" id="ARBA00023134"/>
    </source>
</evidence>
<organism evidence="15 16">
    <name type="scientific">Clostridium manihotivorum</name>
    <dbReference type="NCBI Taxonomy" id="2320868"/>
    <lineage>
        <taxon>Bacteria</taxon>
        <taxon>Bacillati</taxon>
        <taxon>Bacillota</taxon>
        <taxon>Clostridia</taxon>
        <taxon>Eubacteriales</taxon>
        <taxon>Clostridiaceae</taxon>
        <taxon>Clostridium</taxon>
    </lineage>
</organism>
<evidence type="ECO:0000256" key="5">
    <source>
        <dbReference type="ARBA" id="ARBA00005520"/>
    </source>
</evidence>
<proteinExistence type="inferred from homology"/>
<dbReference type="Gene3D" id="3.40.50.10990">
    <property type="entry name" value="GTP cyclohydrolase II"/>
    <property type="match status" value="1"/>
</dbReference>
<dbReference type="Proteomes" id="UP000286268">
    <property type="component" value="Chromosome"/>
</dbReference>
<evidence type="ECO:0000256" key="2">
    <source>
        <dbReference type="ARBA" id="ARBA00002284"/>
    </source>
</evidence>
<evidence type="ECO:0000259" key="14">
    <source>
        <dbReference type="Pfam" id="PF00925"/>
    </source>
</evidence>
<evidence type="ECO:0000256" key="9">
    <source>
        <dbReference type="ARBA" id="ARBA00022801"/>
    </source>
</evidence>
<dbReference type="EMBL" id="CP025746">
    <property type="protein sequence ID" value="QAA30875.1"/>
    <property type="molecule type" value="Genomic_DNA"/>
</dbReference>
<feature type="binding site" evidence="13">
    <location>
        <begin position="293"/>
        <end position="295"/>
    </location>
    <ligand>
        <name>GTP</name>
        <dbReference type="ChEBI" id="CHEBI:37565"/>
    </ligand>
</feature>
<dbReference type="UniPathway" id="UPA00275">
    <property type="reaction ID" value="UER00399"/>
</dbReference>
<comment type="function">
    <text evidence="2">Catalyzes the conversion of D-ribulose 5-phosphate to formate and 3,4-dihydroxy-2-butanone 4-phosphate.</text>
</comment>
<dbReference type="CDD" id="cd00641">
    <property type="entry name" value="GTP_cyclohydro2"/>
    <property type="match status" value="1"/>
</dbReference>
<dbReference type="SUPFAM" id="SSF142695">
    <property type="entry name" value="RibA-like"/>
    <property type="match status" value="1"/>
</dbReference>
<dbReference type="OrthoDB" id="9793111at2"/>
<dbReference type="Pfam" id="PF00926">
    <property type="entry name" value="DHBP_synthase"/>
    <property type="match status" value="1"/>
</dbReference>
<dbReference type="GO" id="GO:0008686">
    <property type="term" value="F:3,4-dihydroxy-2-butanone-4-phosphate synthase activity"/>
    <property type="evidence" value="ECO:0007669"/>
    <property type="project" value="UniProtKB-EC"/>
</dbReference>
<feature type="binding site" evidence="13">
    <location>
        <position position="271"/>
    </location>
    <ligand>
        <name>GTP</name>
        <dbReference type="ChEBI" id="CHEBI:37565"/>
    </ligand>
</feature>
<feature type="binding site" evidence="13">
    <location>
        <position position="266"/>
    </location>
    <ligand>
        <name>Zn(2+)</name>
        <dbReference type="ChEBI" id="CHEBI:29105"/>
        <note>catalytic</note>
    </ligand>
</feature>
<dbReference type="PANTHER" id="PTHR21327">
    <property type="entry name" value="GTP CYCLOHYDROLASE II-RELATED"/>
    <property type="match status" value="1"/>
</dbReference>
<keyword evidence="7 13" id="KW-0479">Metal-binding</keyword>
<dbReference type="AlphaFoldDB" id="A0A3R5V5R0"/>
<protein>
    <recommendedName>
        <fullName evidence="13">GTP cyclohydrolase-2</fullName>
        <ecNumber evidence="13">3.5.4.25</ecNumber>
    </recommendedName>
    <alternativeName>
        <fullName evidence="13">GTP cyclohydrolase II</fullName>
    </alternativeName>
</protein>
<comment type="catalytic activity">
    <reaction evidence="12 13">
        <text>GTP + 4 H2O = 2,5-diamino-6-hydroxy-4-(5-phosphoribosylamino)-pyrimidine + formate + 2 phosphate + 3 H(+)</text>
        <dbReference type="Rhea" id="RHEA:23704"/>
        <dbReference type="ChEBI" id="CHEBI:15377"/>
        <dbReference type="ChEBI" id="CHEBI:15378"/>
        <dbReference type="ChEBI" id="CHEBI:15740"/>
        <dbReference type="ChEBI" id="CHEBI:37565"/>
        <dbReference type="ChEBI" id="CHEBI:43474"/>
        <dbReference type="ChEBI" id="CHEBI:58614"/>
        <dbReference type="EC" id="3.5.4.25"/>
    </reaction>
</comment>
<name>A0A3R5V5R0_9CLOT</name>
<evidence type="ECO:0000256" key="4">
    <source>
        <dbReference type="ARBA" id="ARBA00004904"/>
    </source>
</evidence>
<keyword evidence="6 13" id="KW-0686">Riboflavin biosynthesis</keyword>
<comment type="cofactor">
    <cofactor evidence="13">
        <name>Zn(2+)</name>
        <dbReference type="ChEBI" id="CHEBI:29105"/>
    </cofactor>
    <text evidence="13">Binds 1 zinc ion per subunit.</text>
</comment>
<comment type="catalytic activity">
    <reaction evidence="1">
        <text>D-ribulose 5-phosphate = (2S)-2-hydroxy-3-oxobutyl phosphate + formate + H(+)</text>
        <dbReference type="Rhea" id="RHEA:18457"/>
        <dbReference type="ChEBI" id="CHEBI:15378"/>
        <dbReference type="ChEBI" id="CHEBI:15740"/>
        <dbReference type="ChEBI" id="CHEBI:58121"/>
        <dbReference type="ChEBI" id="CHEBI:58830"/>
        <dbReference type="EC" id="4.1.99.12"/>
    </reaction>
</comment>
<feature type="binding site" evidence="13">
    <location>
        <position position="315"/>
    </location>
    <ligand>
        <name>GTP</name>
        <dbReference type="ChEBI" id="CHEBI:37565"/>
    </ligand>
</feature>
<dbReference type="PANTHER" id="PTHR21327:SF18">
    <property type="entry name" value="3,4-DIHYDROXY-2-BUTANONE 4-PHOSPHATE SYNTHASE"/>
    <property type="match status" value="1"/>
</dbReference>
<dbReference type="GO" id="GO:0003935">
    <property type="term" value="F:GTP cyclohydrolase II activity"/>
    <property type="evidence" value="ECO:0007669"/>
    <property type="project" value="UniProtKB-UniRule"/>
</dbReference>
<feature type="binding site" evidence="13">
    <location>
        <position position="268"/>
    </location>
    <ligand>
        <name>Zn(2+)</name>
        <dbReference type="ChEBI" id="CHEBI:29105"/>
        <note>catalytic</note>
    </ligand>
</feature>
<dbReference type="PIRSF" id="PIRSF001259">
    <property type="entry name" value="RibA"/>
    <property type="match status" value="1"/>
</dbReference>
<feature type="binding site" evidence="13">
    <location>
        <begin position="250"/>
        <end position="254"/>
    </location>
    <ligand>
        <name>GTP</name>
        <dbReference type="ChEBI" id="CHEBI:37565"/>
    </ligand>
</feature>
<evidence type="ECO:0000256" key="1">
    <source>
        <dbReference type="ARBA" id="ARBA00000141"/>
    </source>
</evidence>
<evidence type="ECO:0000313" key="15">
    <source>
        <dbReference type="EMBL" id="QAA30875.1"/>
    </source>
</evidence>
<evidence type="ECO:0000313" key="16">
    <source>
        <dbReference type="Proteomes" id="UP000286268"/>
    </source>
</evidence>
<dbReference type="Gene3D" id="3.90.870.10">
    <property type="entry name" value="DHBP synthase"/>
    <property type="match status" value="1"/>
</dbReference>
<dbReference type="GO" id="GO:0008270">
    <property type="term" value="F:zinc ion binding"/>
    <property type="evidence" value="ECO:0007669"/>
    <property type="project" value="UniProtKB-UniRule"/>
</dbReference>
<comment type="similarity">
    <text evidence="13">Belongs to the GTP cyclohydrolase II family.</text>
</comment>
<sequence>MFSKISETLEEIKNGSIVVLVDDENEENNGVLVALSELITKESINFMTKHGAGIIYAALEENRFEELNLPKLVDGSGVSNRNEFSISLDHESTTNGASAEERAVTVKKLIQSGETRQNFRIPGNIFPCKAATGGVLKKAANVEGAVDLAKLSGLYPSAVITQILNEDGSIAKLTDIKRLAEENNLKIVSIEDIIAYRRESECYVTKEAEANLPTAYGDFRMVGFVNKLNGEHHVALVKGDISEEDEVLVRVHSECLTGDAFHSLKCDCGEQLAAALNTIEKEGKGVLLYLRQEGRGIGLINKIKAYKLQEEGLDTEEANIALGFPADMRDYGIGAQILRELNVRKIRLMTNNPKKIVGIKGHGIEVVERVPLIMDTNLHNEKYFKTKKEKMGHLF</sequence>
<dbReference type="Pfam" id="PF00925">
    <property type="entry name" value="GTP_cyclohydro2"/>
    <property type="match status" value="1"/>
</dbReference>
<evidence type="ECO:0000256" key="8">
    <source>
        <dbReference type="ARBA" id="ARBA00022741"/>
    </source>
</evidence>
<keyword evidence="9 13" id="KW-0378">Hydrolase</keyword>
<dbReference type="InterPro" id="IPR000422">
    <property type="entry name" value="DHBP_synthase_RibB"/>
</dbReference>
<evidence type="ECO:0000256" key="12">
    <source>
        <dbReference type="ARBA" id="ARBA00049295"/>
    </source>
</evidence>
<dbReference type="NCBIfam" id="TIGR00505">
    <property type="entry name" value="ribA"/>
    <property type="match status" value="1"/>
</dbReference>
<accession>A0A3R5V5R0</accession>
<dbReference type="GO" id="GO:0005525">
    <property type="term" value="F:GTP binding"/>
    <property type="evidence" value="ECO:0007669"/>
    <property type="project" value="UniProtKB-KW"/>
</dbReference>
<evidence type="ECO:0000256" key="3">
    <source>
        <dbReference type="ARBA" id="ARBA00004853"/>
    </source>
</evidence>
<comment type="function">
    <text evidence="13">Catalyzes the conversion of GTP to 2,5-diamino-6-ribosylamino-4(3H)-pyrimidinone 5'-phosphate (DARP), formate and pyrophosphate.</text>
</comment>
<dbReference type="InterPro" id="IPR000926">
    <property type="entry name" value="RibA"/>
</dbReference>
<gene>
    <name evidence="13 15" type="primary">ribA</name>
    <name evidence="15" type="ORF">C1I91_03910</name>
</gene>
<dbReference type="InterPro" id="IPR032677">
    <property type="entry name" value="GTP_cyclohydro_II"/>
</dbReference>
<keyword evidence="8 13" id="KW-0547">Nucleotide-binding</keyword>
<comment type="pathway">
    <text evidence="3 13">Cofactor biosynthesis; riboflavin biosynthesis; 5-amino-6-(D-ribitylamino)uracil from GTP: step 1/4.</text>
</comment>
<feature type="active site" description="Nucleophile" evidence="13">
    <location>
        <position position="329"/>
    </location>
</feature>
<dbReference type="GO" id="GO:0009231">
    <property type="term" value="P:riboflavin biosynthetic process"/>
    <property type="evidence" value="ECO:0007669"/>
    <property type="project" value="UniProtKB-UniRule"/>
</dbReference>
<evidence type="ECO:0000256" key="7">
    <source>
        <dbReference type="ARBA" id="ARBA00022723"/>
    </source>
</evidence>
<dbReference type="KEGG" id="cmah:C1I91_03910"/>
<keyword evidence="10 13" id="KW-0862">Zinc</keyword>
<feature type="domain" description="GTP cyclohydrolase II" evidence="14">
    <location>
        <begin position="207"/>
        <end position="371"/>
    </location>
</feature>
<feature type="active site" description="Proton acceptor" evidence="13">
    <location>
        <position position="327"/>
    </location>
</feature>
<reference evidence="15 16" key="1">
    <citation type="submission" date="2018-01" db="EMBL/GenBank/DDBJ databases">
        <title>Genome Sequencing and Assembly of Anaerobacter polyendosporus strain CT4.</title>
        <authorList>
            <person name="Tachaapaikoon C."/>
            <person name="Sutheeworapong S."/>
            <person name="Jenjaroenpun P."/>
            <person name="Wongsurawat T."/>
            <person name="Nookeaw I."/>
            <person name="Cheawchanlertfa P."/>
            <person name="Kosugi A."/>
            <person name="Cheevadhanarak S."/>
            <person name="Ratanakhanokchai K."/>
        </authorList>
    </citation>
    <scope>NUCLEOTIDE SEQUENCE [LARGE SCALE GENOMIC DNA]</scope>
    <source>
        <strain evidence="15 16">CT4</strain>
    </source>
</reference>
<keyword evidence="16" id="KW-1185">Reference proteome</keyword>
<dbReference type="InterPro" id="IPR017945">
    <property type="entry name" value="DHBP_synth_RibB-like_a/b_dom"/>
</dbReference>
<feature type="binding site" evidence="13">
    <location>
        <position position="350"/>
    </location>
    <ligand>
        <name>GTP</name>
        <dbReference type="ChEBI" id="CHEBI:37565"/>
    </ligand>
</feature>
<dbReference type="NCBIfam" id="NF001591">
    <property type="entry name" value="PRK00393.1"/>
    <property type="match status" value="1"/>
</dbReference>
<feature type="binding site" evidence="13">
    <location>
        <position position="255"/>
    </location>
    <ligand>
        <name>Zn(2+)</name>
        <dbReference type="ChEBI" id="CHEBI:29105"/>
        <note>catalytic</note>
    </ligand>
</feature>
<dbReference type="SUPFAM" id="SSF55821">
    <property type="entry name" value="YrdC/RibB"/>
    <property type="match status" value="1"/>
</dbReference>
<dbReference type="RefSeq" id="WP_128211322.1">
    <property type="nucleotide sequence ID" value="NZ_CP025746.1"/>
</dbReference>
<evidence type="ECO:0000256" key="10">
    <source>
        <dbReference type="ARBA" id="ARBA00022833"/>
    </source>
</evidence>
<dbReference type="FunFam" id="3.40.50.10990:FF:000002">
    <property type="entry name" value="GTP cyclohydrolase-2"/>
    <property type="match status" value="1"/>
</dbReference>